<dbReference type="Proteomes" id="UP000035088">
    <property type="component" value="Unassembled WGS sequence"/>
</dbReference>
<dbReference type="AlphaFoldDB" id="G7GYV3"/>
<accession>G7GYV3</accession>
<comment type="cofactor">
    <cofactor evidence="2">
        <name>Fe cation</name>
        <dbReference type="ChEBI" id="CHEBI:24875"/>
    </cofactor>
    <text evidence="2">Binds 1 Fe cation per subunit.</text>
</comment>
<evidence type="ECO:0000313" key="6">
    <source>
        <dbReference type="Proteomes" id="UP000035088"/>
    </source>
</evidence>
<dbReference type="InterPro" id="IPR014710">
    <property type="entry name" value="RmlC-like_jellyroll"/>
</dbReference>
<dbReference type="PANTHER" id="PTHR43212:SF3">
    <property type="entry name" value="QUERCETIN 2,3-DIOXYGENASE"/>
    <property type="match status" value="1"/>
</dbReference>
<evidence type="ECO:0000313" key="5">
    <source>
        <dbReference type="EMBL" id="GAB08778.1"/>
    </source>
</evidence>
<name>G7GYV3_9ACTN</name>
<dbReference type="RefSeq" id="WP_007320855.1">
    <property type="nucleotide sequence ID" value="NZ_BAEE01000021.1"/>
</dbReference>
<keyword evidence="2" id="KW-0408">Iron</keyword>
<dbReference type="Gene3D" id="2.60.120.10">
    <property type="entry name" value="Jelly Rolls"/>
    <property type="match status" value="2"/>
</dbReference>
<dbReference type="EMBL" id="BAEE01000021">
    <property type="protein sequence ID" value="GAB08778.1"/>
    <property type="molecule type" value="Genomic_DNA"/>
</dbReference>
<dbReference type="PIRSF" id="PIRSF006232">
    <property type="entry name" value="Pirin"/>
    <property type="match status" value="1"/>
</dbReference>
<dbReference type="InterPro" id="IPR011051">
    <property type="entry name" value="RmlC_Cupin_sf"/>
</dbReference>
<keyword evidence="2" id="KW-0479">Metal-binding</keyword>
<protein>
    <recommendedName>
        <fullName evidence="4">Pirin N-terminal domain-containing protein</fullName>
    </recommendedName>
</protein>
<feature type="binding site" evidence="2">
    <location>
        <position position="59"/>
    </location>
    <ligand>
        <name>Fe cation</name>
        <dbReference type="ChEBI" id="CHEBI:24875"/>
    </ligand>
</feature>
<dbReference type="SUPFAM" id="SSF51182">
    <property type="entry name" value="RmlC-like cupins"/>
    <property type="match status" value="1"/>
</dbReference>
<sequence length="250" mass="26452">MITVHRAAGRHHWSNEWLDSWQSFPATGNYDLAGNAHGVLMVNNDDTIDPGEGLDRHRHSEVEILTWVLSGAVEHRDSKGHNGILRPGQIQRMTAGTGITHSERNAMTRSSRAPARVVQMWVAPDTAGLAPSYAEADLTGQLDNGGLVLAASGRPGHDAAVSLANRFAALHVARLDAGGRCMLPAAPYGHLYLPTGEVSLPDAGSRAGGTVLHAGDAVRTRDAPAIEVIAGAPSELLYWEMHAAFDTAGG</sequence>
<comment type="similarity">
    <text evidence="1 3">Belongs to the pirin family.</text>
</comment>
<evidence type="ECO:0000259" key="4">
    <source>
        <dbReference type="Pfam" id="PF02678"/>
    </source>
</evidence>
<organism evidence="5 6">
    <name type="scientific">Gordonia araii NBRC 100433</name>
    <dbReference type="NCBI Taxonomy" id="1073574"/>
    <lineage>
        <taxon>Bacteria</taxon>
        <taxon>Bacillati</taxon>
        <taxon>Actinomycetota</taxon>
        <taxon>Actinomycetes</taxon>
        <taxon>Mycobacteriales</taxon>
        <taxon>Gordoniaceae</taxon>
        <taxon>Gordonia</taxon>
    </lineage>
</organism>
<proteinExistence type="inferred from homology"/>
<evidence type="ECO:0000256" key="3">
    <source>
        <dbReference type="RuleBase" id="RU003457"/>
    </source>
</evidence>
<feature type="binding site" evidence="2">
    <location>
        <position position="57"/>
    </location>
    <ligand>
        <name>Fe cation</name>
        <dbReference type="ChEBI" id="CHEBI:24875"/>
    </ligand>
</feature>
<dbReference type="InterPro" id="IPR012093">
    <property type="entry name" value="Pirin"/>
</dbReference>
<feature type="binding site" evidence="2">
    <location>
        <position position="101"/>
    </location>
    <ligand>
        <name>Fe cation</name>
        <dbReference type="ChEBI" id="CHEBI:24875"/>
    </ligand>
</feature>
<comment type="caution">
    <text evidence="5">The sequence shown here is derived from an EMBL/GenBank/DDBJ whole genome shotgun (WGS) entry which is preliminary data.</text>
</comment>
<dbReference type="GO" id="GO:0046872">
    <property type="term" value="F:metal ion binding"/>
    <property type="evidence" value="ECO:0007669"/>
    <property type="project" value="UniProtKB-KW"/>
</dbReference>
<evidence type="ECO:0000256" key="2">
    <source>
        <dbReference type="PIRSR" id="PIRSR006232-1"/>
    </source>
</evidence>
<dbReference type="STRING" id="1073574.GOARA_021_00150"/>
<gene>
    <name evidence="5" type="ORF">GOARA_021_00150</name>
</gene>
<keyword evidence="6" id="KW-1185">Reference proteome</keyword>
<reference evidence="5 6" key="1">
    <citation type="submission" date="2011-11" db="EMBL/GenBank/DDBJ databases">
        <title>Whole genome shotgun sequence of Gordonia araii NBRC 100433.</title>
        <authorList>
            <person name="Yoshida Y."/>
            <person name="Hosoyama A."/>
            <person name="Tsuchikane K."/>
            <person name="Katsumata H."/>
            <person name="Yamazaki S."/>
            <person name="Fujita N."/>
        </authorList>
    </citation>
    <scope>NUCLEOTIDE SEQUENCE [LARGE SCALE GENOMIC DNA]</scope>
    <source>
        <strain evidence="5 6">NBRC 100433</strain>
    </source>
</reference>
<dbReference type="OrthoDB" id="321327at2"/>
<feature type="binding site" evidence="2">
    <location>
        <position position="103"/>
    </location>
    <ligand>
        <name>Fe cation</name>
        <dbReference type="ChEBI" id="CHEBI:24875"/>
    </ligand>
</feature>
<dbReference type="PANTHER" id="PTHR43212">
    <property type="entry name" value="QUERCETIN 2,3-DIOXYGENASE"/>
    <property type="match status" value="1"/>
</dbReference>
<feature type="domain" description="Pirin N-terminal" evidence="4">
    <location>
        <begin position="15"/>
        <end position="122"/>
    </location>
</feature>
<dbReference type="InterPro" id="IPR003829">
    <property type="entry name" value="Pirin_N_dom"/>
</dbReference>
<dbReference type="Pfam" id="PF02678">
    <property type="entry name" value="Pirin"/>
    <property type="match status" value="1"/>
</dbReference>
<evidence type="ECO:0000256" key="1">
    <source>
        <dbReference type="ARBA" id="ARBA00008416"/>
    </source>
</evidence>